<dbReference type="Proteomes" id="UP000264310">
    <property type="component" value="Unassembled WGS sequence"/>
</dbReference>
<dbReference type="AlphaFoldDB" id="A0A371X1D6"/>
<gene>
    <name evidence="2" type="ORF">DYI37_13885</name>
</gene>
<dbReference type="Gene3D" id="3.30.70.120">
    <property type="match status" value="1"/>
</dbReference>
<dbReference type="EMBL" id="QURL01000005">
    <property type="protein sequence ID" value="RFC63031.1"/>
    <property type="molecule type" value="Genomic_DNA"/>
</dbReference>
<protein>
    <submittedName>
        <fullName evidence="2">Divalent-cation tolerance protein CutA</fullName>
    </submittedName>
</protein>
<dbReference type="RefSeq" id="WP_116683849.1">
    <property type="nucleotide sequence ID" value="NZ_QURL01000005.1"/>
</dbReference>
<dbReference type="PANTHER" id="PTHR23419">
    <property type="entry name" value="DIVALENT CATION TOLERANCE CUTA-RELATED"/>
    <property type="match status" value="1"/>
</dbReference>
<dbReference type="PANTHER" id="PTHR23419:SF8">
    <property type="entry name" value="FI09726P"/>
    <property type="match status" value="1"/>
</dbReference>
<accession>A0A371X1D6</accession>
<dbReference type="Pfam" id="PF03091">
    <property type="entry name" value="CutA1"/>
    <property type="match status" value="1"/>
</dbReference>
<name>A0A371X1D6_9HYPH</name>
<sequence length="107" mass="12270">MTDIIEIQTTCPSLEDARQLAHILLDERLAACCQIAKEIDSRYWYDGSQHRGDETPLIIKTRADLFDRIAAMIREHHPYETPAIFGFVVPFSDEATKRWIDESCTSA</sequence>
<dbReference type="SUPFAM" id="SSF54913">
    <property type="entry name" value="GlnB-like"/>
    <property type="match status" value="1"/>
</dbReference>
<dbReference type="InterPro" id="IPR004323">
    <property type="entry name" value="Ion_tolerance_CutA"/>
</dbReference>
<reference evidence="2 3" key="1">
    <citation type="submission" date="2018-08" db="EMBL/GenBank/DDBJ databases">
        <title>Fulvimarina sp. 85, whole genome shotgun sequence.</title>
        <authorList>
            <person name="Tuo L."/>
        </authorList>
    </citation>
    <scope>NUCLEOTIDE SEQUENCE [LARGE SCALE GENOMIC DNA]</scope>
    <source>
        <strain evidence="2 3">85</strain>
    </source>
</reference>
<evidence type="ECO:0000256" key="1">
    <source>
        <dbReference type="ARBA" id="ARBA00010169"/>
    </source>
</evidence>
<organism evidence="2 3">
    <name type="scientific">Fulvimarina endophytica</name>
    <dbReference type="NCBI Taxonomy" id="2293836"/>
    <lineage>
        <taxon>Bacteria</taxon>
        <taxon>Pseudomonadati</taxon>
        <taxon>Pseudomonadota</taxon>
        <taxon>Alphaproteobacteria</taxon>
        <taxon>Hyphomicrobiales</taxon>
        <taxon>Aurantimonadaceae</taxon>
        <taxon>Fulvimarina</taxon>
    </lineage>
</organism>
<dbReference type="InterPro" id="IPR015867">
    <property type="entry name" value="N-reg_PII/ATP_PRibTrfase_C"/>
</dbReference>
<dbReference type="GO" id="GO:0010038">
    <property type="term" value="P:response to metal ion"/>
    <property type="evidence" value="ECO:0007669"/>
    <property type="project" value="InterPro"/>
</dbReference>
<dbReference type="InterPro" id="IPR011322">
    <property type="entry name" value="N-reg_PII-like_a/b"/>
</dbReference>
<evidence type="ECO:0000313" key="2">
    <source>
        <dbReference type="EMBL" id="RFC63031.1"/>
    </source>
</evidence>
<comment type="similarity">
    <text evidence="1">Belongs to the CutA family.</text>
</comment>
<comment type="caution">
    <text evidence="2">The sequence shown here is derived from an EMBL/GenBank/DDBJ whole genome shotgun (WGS) entry which is preliminary data.</text>
</comment>
<keyword evidence="3" id="KW-1185">Reference proteome</keyword>
<evidence type="ECO:0000313" key="3">
    <source>
        <dbReference type="Proteomes" id="UP000264310"/>
    </source>
</evidence>
<proteinExistence type="inferred from homology"/>
<dbReference type="OrthoDB" id="37622at2"/>
<dbReference type="GO" id="GO:0005507">
    <property type="term" value="F:copper ion binding"/>
    <property type="evidence" value="ECO:0007669"/>
    <property type="project" value="TreeGrafter"/>
</dbReference>